<protein>
    <submittedName>
        <fullName evidence="1">Uncharacterized protein</fullName>
    </submittedName>
</protein>
<evidence type="ECO:0000313" key="2">
    <source>
        <dbReference type="Proteomes" id="UP000654670"/>
    </source>
</evidence>
<dbReference type="Proteomes" id="UP000654670">
    <property type="component" value="Unassembled WGS sequence"/>
</dbReference>
<sequence length="264" mass="30827">MKRYISVFIMDVSSSSSKDNWNQITDYLQEWEHVINSWCDHIITARVSHRRGDEILFVGDHCFSAYTIAHYISLFWKFAEQRPYFGLSYGAVSENIDRLDIEVWNHPLIKQARAQNEKIKRDRDRKITMRFAGESDLHFLASTADVLNPFIENQLVLQQSQSENQRLVYALYSIFNEQKIIARLLNKTPSTISSHFTRGRSELLQKNFLQVQKLLGLEEGAGVQDYNRIPLLIHDLNDAIRVQLKKSMPLLPLFNNKEQIKKGK</sequence>
<organism evidence="1 2">
    <name type="scientific">Sporolactobacillus putidus</name>
    <dbReference type="NCBI Taxonomy" id="492735"/>
    <lineage>
        <taxon>Bacteria</taxon>
        <taxon>Bacillati</taxon>
        <taxon>Bacillota</taxon>
        <taxon>Bacilli</taxon>
        <taxon>Bacillales</taxon>
        <taxon>Sporolactobacillaceae</taxon>
        <taxon>Sporolactobacillus</taxon>
    </lineage>
</organism>
<evidence type="ECO:0000313" key="1">
    <source>
        <dbReference type="EMBL" id="GGL48607.1"/>
    </source>
</evidence>
<gene>
    <name evidence="1" type="ORF">GCM10007968_10980</name>
</gene>
<dbReference type="RefSeq" id="WP_188802069.1">
    <property type="nucleotide sequence ID" value="NZ_BMOK01000003.1"/>
</dbReference>
<keyword evidence="2" id="KW-1185">Reference proteome</keyword>
<comment type="caution">
    <text evidence="1">The sequence shown here is derived from an EMBL/GenBank/DDBJ whole genome shotgun (WGS) entry which is preliminary data.</text>
</comment>
<accession>A0A917S1H4</accession>
<reference evidence="1" key="1">
    <citation type="journal article" date="2014" name="Int. J. Syst. Evol. Microbiol.">
        <title>Complete genome sequence of Corynebacterium casei LMG S-19264T (=DSM 44701T), isolated from a smear-ripened cheese.</title>
        <authorList>
            <consortium name="US DOE Joint Genome Institute (JGI-PGF)"/>
            <person name="Walter F."/>
            <person name="Albersmeier A."/>
            <person name="Kalinowski J."/>
            <person name="Ruckert C."/>
        </authorList>
    </citation>
    <scope>NUCLEOTIDE SEQUENCE</scope>
    <source>
        <strain evidence="1">JCM 15325</strain>
    </source>
</reference>
<dbReference type="EMBL" id="BMOK01000003">
    <property type="protein sequence ID" value="GGL48607.1"/>
    <property type="molecule type" value="Genomic_DNA"/>
</dbReference>
<name>A0A917S1H4_9BACL</name>
<proteinExistence type="predicted"/>
<reference evidence="1" key="2">
    <citation type="submission" date="2020-09" db="EMBL/GenBank/DDBJ databases">
        <authorList>
            <person name="Sun Q."/>
            <person name="Ohkuma M."/>
        </authorList>
    </citation>
    <scope>NUCLEOTIDE SEQUENCE</scope>
    <source>
        <strain evidence="1">JCM 15325</strain>
    </source>
</reference>
<dbReference type="AlphaFoldDB" id="A0A917S1H4"/>